<dbReference type="InterPro" id="IPR001680">
    <property type="entry name" value="WD40_rpt"/>
</dbReference>
<evidence type="ECO:0000313" key="3">
    <source>
        <dbReference type="Proteomes" id="UP000095284"/>
    </source>
</evidence>
<dbReference type="SMR" id="A0A1I7RUA0"/>
<proteinExistence type="predicted"/>
<dbReference type="WBParaSite" id="BXY_0430900.1">
    <property type="protein sequence ID" value="BXY_0430900.1"/>
    <property type="gene ID" value="BXY_0430900"/>
</dbReference>
<dbReference type="InterPro" id="IPR015943">
    <property type="entry name" value="WD40/YVTN_repeat-like_dom_sf"/>
</dbReference>
<protein>
    <submittedName>
        <fullName evidence="1">(pine wood nematode) hypothetical protein</fullName>
    </submittedName>
</protein>
<sequence>MSADCYVGATTGAFKLINLKEERFTNAQPLEKLKPKEHGIVGMCFVDNSQTEVLTLQKNGDVNFYNTVTGDYTKLFETENTEAGGPAKAIQLTVNDRIVVAHENGHVQIYNQEGSPQIGDGFEAGANLNFLITDPNNREVALTGGKENTLKLWDLERKATLWSMKNLKDDYLSLRIPIWEANGRFVKDSKLICTTTGHHQIRLFDPKRQRKPVISLDWHENPIRAISTCHREEHVIAGNNCGELALFDLRGKIRPVHKFRGGSGAIRCIDAHPTEKLVASVGIDRFLLVHDVDTKRTLHKIYLKTQLSSVLFSKVNSLTNPIKDEEPEVVTKFFEG</sequence>
<dbReference type="Pfam" id="PF00400">
    <property type="entry name" value="WD40"/>
    <property type="match status" value="1"/>
</dbReference>
<dbReference type="EMBL" id="CAJFCV020000004">
    <property type="protein sequence ID" value="CAG9113968.1"/>
    <property type="molecule type" value="Genomic_DNA"/>
</dbReference>
<dbReference type="EMBL" id="CAJFDI010000004">
    <property type="protein sequence ID" value="CAD5224970.1"/>
    <property type="molecule type" value="Genomic_DNA"/>
</dbReference>
<dbReference type="SMART" id="SM00320">
    <property type="entry name" value="WD40"/>
    <property type="match status" value="5"/>
</dbReference>
<accession>A0A1I7RUA0</accession>
<dbReference type="Proteomes" id="UP000582659">
    <property type="component" value="Unassembled WGS sequence"/>
</dbReference>
<organism evidence="3 5">
    <name type="scientific">Bursaphelenchus xylophilus</name>
    <name type="common">Pinewood nematode worm</name>
    <name type="synonym">Aphelenchoides xylophilus</name>
    <dbReference type="NCBI Taxonomy" id="6326"/>
    <lineage>
        <taxon>Eukaryota</taxon>
        <taxon>Metazoa</taxon>
        <taxon>Ecdysozoa</taxon>
        <taxon>Nematoda</taxon>
        <taxon>Chromadorea</taxon>
        <taxon>Rhabditida</taxon>
        <taxon>Tylenchina</taxon>
        <taxon>Tylenchomorpha</taxon>
        <taxon>Aphelenchoidea</taxon>
        <taxon>Aphelenchoididae</taxon>
        <taxon>Bursaphelenchus</taxon>
    </lineage>
</organism>
<dbReference type="GO" id="GO:0030687">
    <property type="term" value="C:preribosome, large subunit precursor"/>
    <property type="evidence" value="ECO:0007669"/>
    <property type="project" value="TreeGrafter"/>
</dbReference>
<dbReference type="Gene3D" id="2.130.10.10">
    <property type="entry name" value="YVTN repeat-like/Quinoprotein amine dehydrogenase"/>
    <property type="match status" value="2"/>
</dbReference>
<reference evidence="5" key="1">
    <citation type="submission" date="2016-11" db="UniProtKB">
        <authorList>
            <consortium name="WormBaseParasite"/>
        </authorList>
    </citation>
    <scope>IDENTIFICATION</scope>
</reference>
<dbReference type="InterPro" id="IPR036322">
    <property type="entry name" value="WD40_repeat_dom_sf"/>
</dbReference>
<dbReference type="eggNOG" id="KOG3881">
    <property type="taxonomic scope" value="Eukaryota"/>
</dbReference>
<dbReference type="Proteomes" id="UP000095284">
    <property type="component" value="Unplaced"/>
</dbReference>
<dbReference type="SUPFAM" id="SSF50978">
    <property type="entry name" value="WD40 repeat-like"/>
    <property type="match status" value="1"/>
</dbReference>
<evidence type="ECO:0000313" key="5">
    <source>
        <dbReference type="WBParaSite" id="BXY_0430900.1"/>
    </source>
</evidence>
<dbReference type="GO" id="GO:0042273">
    <property type="term" value="P:ribosomal large subunit biogenesis"/>
    <property type="evidence" value="ECO:0007669"/>
    <property type="project" value="InterPro"/>
</dbReference>
<name>A0A1I7RUA0_BURXY</name>
<gene>
    <name evidence="1" type="ORF">BXYJ_LOCUS8310</name>
</gene>
<reference evidence="2" key="2">
    <citation type="submission" date="2020-08" db="EMBL/GenBank/DDBJ databases">
        <authorList>
            <person name="Kikuchi T."/>
        </authorList>
    </citation>
    <scope>NUCLEOTIDE SEQUENCE</scope>
    <source>
        <strain evidence="1">Ka4C1</strain>
    </source>
</reference>
<evidence type="ECO:0000313" key="2">
    <source>
        <dbReference type="EMBL" id="CAG9113968.1"/>
    </source>
</evidence>
<dbReference type="OrthoDB" id="18388at2759"/>
<dbReference type="Proteomes" id="UP000659654">
    <property type="component" value="Unassembled WGS sequence"/>
</dbReference>
<dbReference type="PANTHER" id="PTHR16038:SF4">
    <property type="entry name" value="WD REPEAT-CONTAINING PROTEIN 74"/>
    <property type="match status" value="1"/>
</dbReference>
<dbReference type="InterPro" id="IPR037379">
    <property type="entry name" value="WDR74/Nsa1"/>
</dbReference>
<keyword evidence="4" id="KW-1185">Reference proteome</keyword>
<evidence type="ECO:0000313" key="4">
    <source>
        <dbReference type="Proteomes" id="UP000659654"/>
    </source>
</evidence>
<dbReference type="AlphaFoldDB" id="A0A1I7RUA0"/>
<dbReference type="PANTHER" id="PTHR16038">
    <property type="entry name" value="NOP SEVEN ASSOCIATED PROTEIN 1"/>
    <property type="match status" value="1"/>
</dbReference>
<evidence type="ECO:0000313" key="1">
    <source>
        <dbReference type="EMBL" id="CAD5224970.1"/>
    </source>
</evidence>
<dbReference type="GO" id="GO:0005730">
    <property type="term" value="C:nucleolus"/>
    <property type="evidence" value="ECO:0007669"/>
    <property type="project" value="InterPro"/>
</dbReference>